<reference evidence="6 7" key="1">
    <citation type="submission" date="2016-10" db="EMBL/GenBank/DDBJ databases">
        <authorList>
            <person name="de Groot N.N."/>
        </authorList>
    </citation>
    <scope>NUCLEOTIDE SEQUENCE [LARGE SCALE GENOMIC DNA]</scope>
    <source>
        <strain evidence="6 7">DSM 16195</strain>
    </source>
</reference>
<evidence type="ECO:0000256" key="4">
    <source>
        <dbReference type="SAM" id="Phobius"/>
    </source>
</evidence>
<evidence type="ECO:0000259" key="5">
    <source>
        <dbReference type="Pfam" id="PF01965"/>
    </source>
</evidence>
<dbReference type="InterPro" id="IPR029062">
    <property type="entry name" value="Class_I_gatase-like"/>
</dbReference>
<dbReference type="SUPFAM" id="SSF52317">
    <property type="entry name" value="Class I glutamine amidotransferase-like"/>
    <property type="match status" value="1"/>
</dbReference>
<dbReference type="GO" id="GO:0005737">
    <property type="term" value="C:cytoplasm"/>
    <property type="evidence" value="ECO:0007669"/>
    <property type="project" value="TreeGrafter"/>
</dbReference>
<dbReference type="EMBL" id="FNBA01000002">
    <property type="protein sequence ID" value="SDE76804.1"/>
    <property type="molecule type" value="Genomic_DNA"/>
</dbReference>
<comment type="similarity">
    <text evidence="3">Belongs to the peptidase C56 family. HSP31-like subfamily.</text>
</comment>
<evidence type="ECO:0000313" key="6">
    <source>
        <dbReference type="EMBL" id="SDE76804.1"/>
    </source>
</evidence>
<evidence type="ECO:0000313" key="7">
    <source>
        <dbReference type="Proteomes" id="UP000199321"/>
    </source>
</evidence>
<dbReference type="CDD" id="cd03141">
    <property type="entry name" value="GATase1_Hsp31_like"/>
    <property type="match status" value="1"/>
</dbReference>
<accession>A0A1G7FLS2</accession>
<keyword evidence="4" id="KW-0812">Transmembrane</keyword>
<evidence type="ECO:0000256" key="2">
    <source>
        <dbReference type="ARBA" id="ARBA00023239"/>
    </source>
</evidence>
<dbReference type="GO" id="GO:0006508">
    <property type="term" value="P:proteolysis"/>
    <property type="evidence" value="ECO:0007669"/>
    <property type="project" value="UniProtKB-KW"/>
</dbReference>
<feature type="domain" description="DJ-1/PfpI" evidence="5">
    <location>
        <begin position="80"/>
        <end position="271"/>
    </location>
</feature>
<proteinExistence type="inferred from homology"/>
<dbReference type="OrthoDB" id="9792284at2"/>
<name>A0A1G7FLS2_9FLAO</name>
<gene>
    <name evidence="6" type="ORF">SAMN05421855_102634</name>
</gene>
<dbReference type="AlphaFoldDB" id="A0A1G7FLS2"/>
<keyword evidence="7" id="KW-1185">Reference proteome</keyword>
<organism evidence="6 7">
    <name type="scientific">Ulvibacter litoralis</name>
    <dbReference type="NCBI Taxonomy" id="227084"/>
    <lineage>
        <taxon>Bacteria</taxon>
        <taxon>Pseudomonadati</taxon>
        <taxon>Bacteroidota</taxon>
        <taxon>Flavobacteriia</taxon>
        <taxon>Flavobacteriales</taxon>
        <taxon>Flavobacteriaceae</taxon>
        <taxon>Ulvibacter</taxon>
    </lineage>
</organism>
<keyword evidence="1" id="KW-0346">Stress response</keyword>
<dbReference type="GO" id="GO:0019243">
    <property type="term" value="P:methylglyoxal catabolic process to D-lactate via S-lactoyl-glutathione"/>
    <property type="evidence" value="ECO:0007669"/>
    <property type="project" value="TreeGrafter"/>
</dbReference>
<dbReference type="InterPro" id="IPR050325">
    <property type="entry name" value="Prot/Nucl_acid_deglycase"/>
</dbReference>
<dbReference type="PANTHER" id="PTHR48094:SF11">
    <property type="entry name" value="GLUTATHIONE-INDEPENDENT GLYOXALASE HSP31-RELATED"/>
    <property type="match status" value="1"/>
</dbReference>
<feature type="transmembrane region" description="Helical" evidence="4">
    <location>
        <begin position="12"/>
        <end position="33"/>
    </location>
</feature>
<dbReference type="STRING" id="227084.SAMN05421855_102634"/>
<dbReference type="InterPro" id="IPR002818">
    <property type="entry name" value="DJ-1/PfpI"/>
</dbReference>
<evidence type="ECO:0000256" key="1">
    <source>
        <dbReference type="ARBA" id="ARBA00023016"/>
    </source>
</evidence>
<keyword evidence="2" id="KW-0456">Lyase</keyword>
<dbReference type="Gene3D" id="3.40.50.880">
    <property type="match status" value="1"/>
</dbReference>
<protein>
    <submittedName>
        <fullName evidence="6">Putative intracellular protease/amidase</fullName>
    </submittedName>
</protein>
<dbReference type="GO" id="GO:0019172">
    <property type="term" value="F:glyoxalase III activity"/>
    <property type="evidence" value="ECO:0007669"/>
    <property type="project" value="TreeGrafter"/>
</dbReference>
<keyword evidence="4" id="KW-1133">Transmembrane helix</keyword>
<keyword evidence="4" id="KW-0472">Membrane</keyword>
<dbReference type="GO" id="GO:0008233">
    <property type="term" value="F:peptidase activity"/>
    <property type="evidence" value="ECO:0007669"/>
    <property type="project" value="UniProtKB-KW"/>
</dbReference>
<dbReference type="Proteomes" id="UP000199321">
    <property type="component" value="Unassembled WGS sequence"/>
</dbReference>
<keyword evidence="6" id="KW-0378">Hydrolase</keyword>
<dbReference type="PANTHER" id="PTHR48094">
    <property type="entry name" value="PROTEIN/NUCLEIC ACID DEGLYCASE DJ-1-RELATED"/>
    <property type="match status" value="1"/>
</dbReference>
<dbReference type="Pfam" id="PF01965">
    <property type="entry name" value="DJ-1_PfpI"/>
    <property type="match status" value="1"/>
</dbReference>
<sequence>MFNFYQMKKYILASFLCAILCFIFFGIWVVSLLPSENEELPNTKISQLDYVTRDVPDYRGKILAIVTSTKTMGDTDKKTGYELTELARAYYVFKANGFEIDIASPKGGKSPAVLDDEDMGAFDFAFLNDTIAQHKINNTLIIDRVDKAAYKGVFFVGGKGAMYDFPNNKSIQAIVEEYQANDKVIGAVCHGPAALVNVTLDNGELFLKNRKVSAFTNEEELLLIPDASTIFPFLLQDKLVSQGAFFNEGFMYLEKVSWDTNLITGQNPWSVWKVAETMIMQLGFTPKPRLITSEEQAVRVLQRYKRNGMSSAKMMIKTIALSKEEPVSRTLLVEHSAMSILKGDLSSCFDYLNLASYANRFETN</sequence>
<keyword evidence="6" id="KW-0645">Protease</keyword>
<evidence type="ECO:0000256" key="3">
    <source>
        <dbReference type="ARBA" id="ARBA00038493"/>
    </source>
</evidence>